<organism evidence="3 4">
    <name type="scientific">Helianthus annuus</name>
    <name type="common">Common sunflower</name>
    <dbReference type="NCBI Taxonomy" id="4232"/>
    <lineage>
        <taxon>Eukaryota</taxon>
        <taxon>Viridiplantae</taxon>
        <taxon>Streptophyta</taxon>
        <taxon>Embryophyta</taxon>
        <taxon>Tracheophyta</taxon>
        <taxon>Spermatophyta</taxon>
        <taxon>Magnoliopsida</taxon>
        <taxon>eudicotyledons</taxon>
        <taxon>Gunneridae</taxon>
        <taxon>Pentapetalae</taxon>
        <taxon>asterids</taxon>
        <taxon>campanulids</taxon>
        <taxon>Asterales</taxon>
        <taxon>Asteraceae</taxon>
        <taxon>Asteroideae</taxon>
        <taxon>Heliantheae alliance</taxon>
        <taxon>Heliantheae</taxon>
        <taxon>Helianthus</taxon>
    </lineage>
</organism>
<evidence type="ECO:0000256" key="1">
    <source>
        <dbReference type="SAM" id="MobiDB-lite"/>
    </source>
</evidence>
<proteinExistence type="predicted"/>
<evidence type="ECO:0000259" key="2">
    <source>
        <dbReference type="Pfam" id="PF04195"/>
    </source>
</evidence>
<keyword evidence="4" id="KW-1185">Reference proteome</keyword>
<feature type="region of interest" description="Disordered" evidence="1">
    <location>
        <begin position="493"/>
        <end position="533"/>
    </location>
</feature>
<name>A0A251SK27_HELAN</name>
<dbReference type="InParanoid" id="A0A251SK27"/>
<feature type="domain" description="Transposase (putative) gypsy type" evidence="2">
    <location>
        <begin position="72"/>
        <end position="133"/>
    </location>
</feature>
<sequence length="970" mass="106589">MADKNPTQKKRKHKSRAPPGPDQAQINWKEDEFQNLVRGHNFRPEWGARYPSSGSTALDAPPGFITLYAAFFREGNFRLPITKFVADVLRGYGLHISQINAIGLPRITHFEFVCRSYRVEPTFPMFNTFYSVSYSSGFYSFQARMGVAQVCSVPIKGIHDWKQKFFYIRRGVIPTDMSYRHVEQGVPRVDVLPNYGDQDWFKKITAKPTAISQLDEMALVGAGMSLLWVPKHPLGQPAYSHKGKFGYSLLNALDPKSAGAMVEAIQADGNPTWLEQIHDRFLHPTDASLNGYANEVLGEDDENDLIDSGREEVVILSSGSSDRDVEDLISHSARAGTAPGGVAEPVHGFAEDDDDAEASVDPSAQLETRKRARTEKSVRREGKKEGGAAGSSRKQPSTLPYLDYVVVSDTLSGLGPGEVRQGSDPDDTATLTEHMKKKALDDHKRHLDEQAAALLAAKKAKLQKDAPPAPSESEVDLGVFSGGRGNLLEKIFEASASRPESKTSTKPRPVDISQITPPTSPPSRTVGLTPPRDDVDVTVKGGEGFEGIFEGGDAAGGDVGGDAGGVDKGKGVEVEMESSETTPQQTIYTKRPPVEGGATSGFVRSPHFEQNPGDSWGNPACDNMPHVPRWGLTQGSRMNDLQNCQEFFSLSLPPAERMFQKNCSRFALIDDHVTAGVNFFATSQEIIREWRSMGEETMAFEEAKKAFAEEKEKFNAEQKGLQWRVTEAERKFEEQKQLNEQKQKDWESACARTNAEMQSQRDAIVRLSGEKTALAEEAHQARLAAEKKEKEYIARIDKLELLVQGKASECEAAQRLLDEKTAECRASELLAEEASADSRWLLSRGVPLLFLLSYSTLFFVQLADRILNSPELAQYMFELGGAGYNSGRKNGYAEGRCAAANNEKDYKFELYKADCDNAYAKKRREFAMLDFAVVKAAGKLALKADGVALLKKALGEDDASGAGGAGPSRT</sequence>
<dbReference type="PANTHER" id="PTHR31099:SF49">
    <property type="entry name" value="MYOSIN HEAVY CHAIN-LIKE PROTEIN"/>
    <property type="match status" value="1"/>
</dbReference>
<dbReference type="InterPro" id="IPR007321">
    <property type="entry name" value="Transposase_28"/>
</dbReference>
<evidence type="ECO:0000313" key="3">
    <source>
        <dbReference type="EMBL" id="OTF98882.1"/>
    </source>
</evidence>
<dbReference type="Pfam" id="PF04195">
    <property type="entry name" value="Transposase_28"/>
    <property type="match status" value="1"/>
</dbReference>
<gene>
    <name evidence="3" type="ORF">HannXRQ_Chr14g0450521</name>
</gene>
<dbReference type="Proteomes" id="UP000215914">
    <property type="component" value="Chromosome 14"/>
</dbReference>
<protein>
    <submittedName>
        <fullName evidence="3">Putative transposase (Putative), gypsy type</fullName>
    </submittedName>
</protein>
<accession>A0A251SK27</accession>
<reference evidence="4" key="1">
    <citation type="journal article" date="2017" name="Nature">
        <title>The sunflower genome provides insights into oil metabolism, flowering and Asterid evolution.</title>
        <authorList>
            <person name="Badouin H."/>
            <person name="Gouzy J."/>
            <person name="Grassa C.J."/>
            <person name="Murat F."/>
            <person name="Staton S.E."/>
            <person name="Cottret L."/>
            <person name="Lelandais-Briere C."/>
            <person name="Owens G.L."/>
            <person name="Carrere S."/>
            <person name="Mayjonade B."/>
            <person name="Legrand L."/>
            <person name="Gill N."/>
            <person name="Kane N.C."/>
            <person name="Bowers J.E."/>
            <person name="Hubner S."/>
            <person name="Bellec A."/>
            <person name="Berard A."/>
            <person name="Berges H."/>
            <person name="Blanchet N."/>
            <person name="Boniface M.C."/>
            <person name="Brunel D."/>
            <person name="Catrice O."/>
            <person name="Chaidir N."/>
            <person name="Claudel C."/>
            <person name="Donnadieu C."/>
            <person name="Faraut T."/>
            <person name="Fievet G."/>
            <person name="Helmstetter N."/>
            <person name="King M."/>
            <person name="Knapp S.J."/>
            <person name="Lai Z."/>
            <person name="Le Paslier M.C."/>
            <person name="Lippi Y."/>
            <person name="Lorenzon L."/>
            <person name="Mandel J.R."/>
            <person name="Marage G."/>
            <person name="Marchand G."/>
            <person name="Marquand E."/>
            <person name="Bret-Mestries E."/>
            <person name="Morien E."/>
            <person name="Nambeesan S."/>
            <person name="Nguyen T."/>
            <person name="Pegot-Espagnet P."/>
            <person name="Pouilly N."/>
            <person name="Raftis F."/>
            <person name="Sallet E."/>
            <person name="Schiex T."/>
            <person name="Thomas J."/>
            <person name="Vandecasteele C."/>
            <person name="Vares D."/>
            <person name="Vear F."/>
            <person name="Vautrin S."/>
            <person name="Crespi M."/>
            <person name="Mangin B."/>
            <person name="Burke J.M."/>
            <person name="Salse J."/>
            <person name="Munos S."/>
            <person name="Vincourt P."/>
            <person name="Rieseberg L.H."/>
            <person name="Langlade N.B."/>
        </authorList>
    </citation>
    <scope>NUCLEOTIDE SEQUENCE [LARGE SCALE GENOMIC DNA]</scope>
    <source>
        <strain evidence="4">cv. SF193</strain>
    </source>
</reference>
<feature type="region of interest" description="Disordered" evidence="1">
    <location>
        <begin position="332"/>
        <end position="401"/>
    </location>
</feature>
<dbReference type="EMBL" id="CM007903">
    <property type="protein sequence ID" value="OTF98882.1"/>
    <property type="molecule type" value="Genomic_DNA"/>
</dbReference>
<feature type="compositionally biased region" description="Basic residues" evidence="1">
    <location>
        <begin position="7"/>
        <end position="16"/>
    </location>
</feature>
<evidence type="ECO:0000313" key="4">
    <source>
        <dbReference type="Proteomes" id="UP000215914"/>
    </source>
</evidence>
<dbReference type="PANTHER" id="PTHR31099">
    <property type="entry name" value="OS06G0165300 PROTEIN"/>
    <property type="match status" value="1"/>
</dbReference>
<feature type="region of interest" description="Disordered" evidence="1">
    <location>
        <begin position="1"/>
        <end position="25"/>
    </location>
</feature>
<dbReference type="AlphaFoldDB" id="A0A251SK27"/>
<feature type="compositionally biased region" description="Basic and acidic residues" evidence="1">
    <location>
        <begin position="374"/>
        <end position="386"/>
    </location>
</feature>